<sequence>MTRKCLHVPNAVMSMSVMLSCGTPACRVSLMGLWMLSRDSSVLHHLQPEGLRDRVCNPIPTDSQNSRSYSVNGCSLPVRRGGKVTLVTMRLKRPWSLA</sequence>
<dbReference type="EMBL" id="VSRR010052542">
    <property type="protein sequence ID" value="MPC79947.1"/>
    <property type="molecule type" value="Genomic_DNA"/>
</dbReference>
<gene>
    <name evidence="1" type="ORF">E2C01_074507</name>
</gene>
<proteinExistence type="predicted"/>
<dbReference type="Proteomes" id="UP000324222">
    <property type="component" value="Unassembled WGS sequence"/>
</dbReference>
<protein>
    <submittedName>
        <fullName evidence="1">Uncharacterized protein</fullName>
    </submittedName>
</protein>
<organism evidence="1 2">
    <name type="scientific">Portunus trituberculatus</name>
    <name type="common">Swimming crab</name>
    <name type="synonym">Neptunus trituberculatus</name>
    <dbReference type="NCBI Taxonomy" id="210409"/>
    <lineage>
        <taxon>Eukaryota</taxon>
        <taxon>Metazoa</taxon>
        <taxon>Ecdysozoa</taxon>
        <taxon>Arthropoda</taxon>
        <taxon>Crustacea</taxon>
        <taxon>Multicrustacea</taxon>
        <taxon>Malacostraca</taxon>
        <taxon>Eumalacostraca</taxon>
        <taxon>Eucarida</taxon>
        <taxon>Decapoda</taxon>
        <taxon>Pleocyemata</taxon>
        <taxon>Brachyura</taxon>
        <taxon>Eubrachyura</taxon>
        <taxon>Portunoidea</taxon>
        <taxon>Portunidae</taxon>
        <taxon>Portuninae</taxon>
        <taxon>Portunus</taxon>
    </lineage>
</organism>
<evidence type="ECO:0000313" key="2">
    <source>
        <dbReference type="Proteomes" id="UP000324222"/>
    </source>
</evidence>
<evidence type="ECO:0000313" key="1">
    <source>
        <dbReference type="EMBL" id="MPC79947.1"/>
    </source>
</evidence>
<dbReference type="PROSITE" id="PS51257">
    <property type="entry name" value="PROKAR_LIPOPROTEIN"/>
    <property type="match status" value="1"/>
</dbReference>
<dbReference type="AlphaFoldDB" id="A0A5B7IEH0"/>
<keyword evidence="2" id="KW-1185">Reference proteome</keyword>
<reference evidence="1 2" key="1">
    <citation type="submission" date="2019-05" db="EMBL/GenBank/DDBJ databases">
        <title>Another draft genome of Portunus trituberculatus and its Hox gene families provides insights of decapod evolution.</title>
        <authorList>
            <person name="Jeong J.-H."/>
            <person name="Song I."/>
            <person name="Kim S."/>
            <person name="Choi T."/>
            <person name="Kim D."/>
            <person name="Ryu S."/>
            <person name="Kim W."/>
        </authorList>
    </citation>
    <scope>NUCLEOTIDE SEQUENCE [LARGE SCALE GENOMIC DNA]</scope>
    <source>
        <tissue evidence="1">Muscle</tissue>
    </source>
</reference>
<name>A0A5B7IEH0_PORTR</name>
<accession>A0A5B7IEH0</accession>
<comment type="caution">
    <text evidence="1">The sequence shown here is derived from an EMBL/GenBank/DDBJ whole genome shotgun (WGS) entry which is preliminary data.</text>
</comment>